<name>F0VGH2_NEOCL</name>
<dbReference type="RefSeq" id="XP_003882848.1">
    <property type="nucleotide sequence ID" value="XM_003882799.1"/>
</dbReference>
<feature type="region of interest" description="Disordered" evidence="1">
    <location>
        <begin position="181"/>
        <end position="263"/>
    </location>
</feature>
<dbReference type="OrthoDB" id="333612at2759"/>
<dbReference type="Proteomes" id="UP000007494">
    <property type="component" value="Chromosome VIIb"/>
</dbReference>
<dbReference type="eggNOG" id="ENOG502QYZC">
    <property type="taxonomic scope" value="Eukaryota"/>
</dbReference>
<keyword evidence="3" id="KW-1185">Reference proteome</keyword>
<feature type="compositionally biased region" description="Basic and acidic residues" evidence="1">
    <location>
        <begin position="659"/>
        <end position="682"/>
    </location>
</feature>
<feature type="compositionally biased region" description="Basic and acidic residues" evidence="1">
    <location>
        <begin position="16"/>
        <end position="26"/>
    </location>
</feature>
<dbReference type="EMBL" id="FR823389">
    <property type="protein sequence ID" value="CBZ52816.1"/>
    <property type="molecule type" value="Genomic_DNA"/>
</dbReference>
<feature type="compositionally biased region" description="Low complexity" evidence="1">
    <location>
        <begin position="94"/>
        <end position="104"/>
    </location>
</feature>
<organism evidence="2 3">
    <name type="scientific">Neospora caninum (strain Liverpool)</name>
    <dbReference type="NCBI Taxonomy" id="572307"/>
    <lineage>
        <taxon>Eukaryota</taxon>
        <taxon>Sar</taxon>
        <taxon>Alveolata</taxon>
        <taxon>Apicomplexa</taxon>
        <taxon>Conoidasida</taxon>
        <taxon>Coccidia</taxon>
        <taxon>Eucoccidiorida</taxon>
        <taxon>Eimeriorina</taxon>
        <taxon>Sarcocystidae</taxon>
        <taxon>Neospora</taxon>
    </lineage>
</organism>
<dbReference type="OMA" id="ALMDHRS"/>
<feature type="compositionally biased region" description="Basic and acidic residues" evidence="1">
    <location>
        <begin position="827"/>
        <end position="886"/>
    </location>
</feature>
<feature type="compositionally biased region" description="Basic and acidic residues" evidence="1">
    <location>
        <begin position="516"/>
        <end position="546"/>
    </location>
</feature>
<dbReference type="VEuPathDB" id="ToxoDB:NCLIV_026050"/>
<feature type="region of interest" description="Disordered" evidence="1">
    <location>
        <begin position="377"/>
        <end position="396"/>
    </location>
</feature>
<feature type="compositionally biased region" description="Low complexity" evidence="1">
    <location>
        <begin position="638"/>
        <end position="658"/>
    </location>
</feature>
<feature type="compositionally biased region" description="Basic residues" evidence="1">
    <location>
        <begin position="462"/>
        <end position="476"/>
    </location>
</feature>
<sequence length="886" mass="96612">MRYQVAVWKDTLVARASKDKAEDFSEKPASAASAGAIPQWLRDAVREAGKKADAGRDRGDHGEDDEDKDNAGDLLTPSAPSEAGDSPNAPGGDASSLSAALPLSEGRPFGEASPSGSPSPDLPPLEVQVKQAVTEILSAVTDDVLREVAREAISNYRRKQRITGKTSIGLKLHVGGSGGSASIFSGTEPGLDTVKGGASFEDGEGASEQKLSGRLSTGRVGDGANAGRPRDTRRDSKTGGKRGKNEKEASRGDEGDSDSDTMEDDQLFSLQPVSGPYRPPAIATPPPAGLVQVFIYEHGREIGRVPFEASHLIWGSSGKQANIRDRHSSVAGQHCSVFFAVKQLHQQGGCFFFCPLAGDALLVPNAKVPFLASNLAKGDKRGKGRGAKRSSAEDFSAWKPAEGDGVRVKAGDERVALMDHRSCFMLGDSSSRLYFIDVTDLPTKLRKAEEKGKKPELDRSRNRGRSRSRGRHSRRRSSVDSSLSGSERSSRTRSSARSSVIPDSRSSKSRSFVSSKGRDASRSRGSSEESRSSSRRSSRDSRDRRSSRAGSSQSGRSARSRRGGSSGREESERRGKSRSQVSGRGASDEETEEASANRRAANSLLSISRKQKAEGRAAERGSEKRRGSEDDSGKSDSGRSASESRSPSRASSRGSARSSSEERSRGSGKAKRDGKGSRRESVSSDASSASERTRQEEREEEMSASEKRDSEESGSEERGRRVGTAETRGGRFSRQSSLRATDEKKRKRKTQDEGERKRRRSKDDEETEGERKHRKMDGHEKDRKAQVKKKHGSDETEKKRGGSEKEKHGKKESKKEDKHKRSASHAESSRKRNTDEKEDKKQKSKTHEKDKSEKRTRGEKEEKEKKDSKKGSVKESSRKDDKKSRR</sequence>
<feature type="region of interest" description="Disordered" evidence="1">
    <location>
        <begin position="14"/>
        <end position="127"/>
    </location>
</feature>
<feature type="compositionally biased region" description="Basic and acidic residues" evidence="1">
    <location>
        <begin position="740"/>
        <end position="756"/>
    </location>
</feature>
<feature type="compositionally biased region" description="Low complexity" evidence="1">
    <location>
        <begin position="548"/>
        <end position="557"/>
    </location>
</feature>
<feature type="compositionally biased region" description="Basic and acidic residues" evidence="1">
    <location>
        <begin position="43"/>
        <end position="61"/>
    </location>
</feature>
<feature type="compositionally biased region" description="Low complexity" evidence="1">
    <location>
        <begin position="479"/>
        <end position="515"/>
    </location>
</feature>
<proteinExistence type="predicted"/>
<feature type="compositionally biased region" description="Basic and acidic residues" evidence="1">
    <location>
        <begin position="228"/>
        <end position="254"/>
    </location>
</feature>
<dbReference type="GeneID" id="13442689"/>
<feature type="compositionally biased region" description="Basic and acidic residues" evidence="1">
    <location>
        <begin position="611"/>
        <end position="637"/>
    </location>
</feature>
<feature type="compositionally biased region" description="Basic and acidic residues" evidence="1">
    <location>
        <begin position="704"/>
        <end position="720"/>
    </location>
</feature>
<evidence type="ECO:0000256" key="1">
    <source>
        <dbReference type="SAM" id="MobiDB-lite"/>
    </source>
</evidence>
<evidence type="ECO:0000313" key="3">
    <source>
        <dbReference type="Proteomes" id="UP000007494"/>
    </source>
</evidence>
<protein>
    <submittedName>
        <fullName evidence="2">Uncharacterized protein</fullName>
    </submittedName>
</protein>
<dbReference type="AlphaFoldDB" id="F0VGH2"/>
<feature type="compositionally biased region" description="Basic and acidic residues" evidence="1">
    <location>
        <begin position="446"/>
        <end position="461"/>
    </location>
</feature>
<reference evidence="3" key="1">
    <citation type="journal article" date="2012" name="PLoS Pathog.">
        <title>Comparative genomics of the apicomplexan parasites Toxoplasma gondii and Neospora caninum: Coccidia differing in host range and transmission strategy.</title>
        <authorList>
            <person name="Reid A.J."/>
            <person name="Vermont S.J."/>
            <person name="Cotton J.A."/>
            <person name="Harris D."/>
            <person name="Hill-Cawthorne G.A."/>
            <person name="Konen-Waisman S."/>
            <person name="Latham S.M."/>
            <person name="Mourier T."/>
            <person name="Norton R."/>
            <person name="Quail M.A."/>
            <person name="Sanders M."/>
            <person name="Shanmugam D."/>
            <person name="Sohal A."/>
            <person name="Wasmuth J.D."/>
            <person name="Brunk B."/>
            <person name="Grigg M.E."/>
            <person name="Howard J.C."/>
            <person name="Parkinson J."/>
            <person name="Roos D.S."/>
            <person name="Trees A.J."/>
            <person name="Berriman M."/>
            <person name="Pain A."/>
            <person name="Wastling J.M."/>
        </authorList>
    </citation>
    <scope>NUCLEOTIDE SEQUENCE [LARGE SCALE GENOMIC DNA]</scope>
    <source>
        <strain evidence="3">Liverpool</strain>
    </source>
</reference>
<feature type="compositionally biased region" description="Basic and acidic residues" evidence="1">
    <location>
        <begin position="792"/>
        <end position="816"/>
    </location>
</feature>
<evidence type="ECO:0000313" key="2">
    <source>
        <dbReference type="EMBL" id="CBZ52816.1"/>
    </source>
</evidence>
<accession>F0VGH2</accession>
<gene>
    <name evidence="2" type="ORF">NCLIV_026050</name>
</gene>
<dbReference type="InParanoid" id="F0VGH2"/>
<feature type="region of interest" description="Disordered" evidence="1">
    <location>
        <begin position="445"/>
        <end position="886"/>
    </location>
</feature>